<keyword evidence="1" id="KW-0479">Metal-binding</keyword>
<dbReference type="InterPro" id="IPR036770">
    <property type="entry name" value="Ankyrin_rpt-contain_sf"/>
</dbReference>
<keyword evidence="1" id="KW-0863">Zinc-finger</keyword>
<dbReference type="Proteomes" id="UP000226431">
    <property type="component" value="Unassembled WGS sequence"/>
</dbReference>
<evidence type="ECO:0000313" key="4">
    <source>
        <dbReference type="Proteomes" id="UP000226431"/>
    </source>
</evidence>
<dbReference type="OrthoDB" id="46529at2759"/>
<dbReference type="CDD" id="cd16448">
    <property type="entry name" value="RING-H2"/>
    <property type="match status" value="1"/>
</dbReference>
<sequence length="247" mass="27347">MSQSQCRACHEPLTFNVSPEHDADVVTVPDDLNLPCGCHFHWECMMDVAHRVASTLECPICCKNVGVNADGPSTTDETKPGAIIAQYTSEDGVREDVDLLPFLTEEASVRQHPLGRLSQALHHMCADGDVAAMMELLRENPVSEELLGWTDKTNNDSSLLHVAVVKQHEEAVWLLLWLMSELPIESFPPAVRDVVKAMNLPRLHVGKTLDIRNKKDRFGRTAEGLARQKPEAWAAMLEAKLLLGPEG</sequence>
<keyword evidence="1" id="KW-0862">Zinc</keyword>
<dbReference type="STRING" id="2004952.A0A2C5ZIJ8"/>
<evidence type="ECO:0000259" key="2">
    <source>
        <dbReference type="PROSITE" id="PS50089"/>
    </source>
</evidence>
<dbReference type="EMBL" id="NJES01000037">
    <property type="protein sequence ID" value="PHH79693.1"/>
    <property type="molecule type" value="Genomic_DNA"/>
</dbReference>
<dbReference type="GO" id="GO:0008270">
    <property type="term" value="F:zinc ion binding"/>
    <property type="evidence" value="ECO:0007669"/>
    <property type="project" value="UniProtKB-KW"/>
</dbReference>
<dbReference type="AlphaFoldDB" id="A0A2C5ZIJ8"/>
<dbReference type="Gene3D" id="1.25.40.20">
    <property type="entry name" value="Ankyrin repeat-containing domain"/>
    <property type="match status" value="1"/>
</dbReference>
<evidence type="ECO:0000313" key="3">
    <source>
        <dbReference type="EMBL" id="PHH79693.1"/>
    </source>
</evidence>
<protein>
    <recommendedName>
        <fullName evidence="2">RING-type domain-containing protein</fullName>
    </recommendedName>
</protein>
<evidence type="ECO:0000256" key="1">
    <source>
        <dbReference type="PROSITE-ProRule" id="PRU00175"/>
    </source>
</evidence>
<dbReference type="PROSITE" id="PS50089">
    <property type="entry name" value="ZF_RING_2"/>
    <property type="match status" value="1"/>
</dbReference>
<accession>A0A2C5ZIJ8</accession>
<keyword evidence="4" id="KW-1185">Reference proteome</keyword>
<reference evidence="3 4" key="1">
    <citation type="submission" date="2017-06" db="EMBL/GenBank/DDBJ databases">
        <title>Ant-infecting Ophiocordyceps genomes reveal a high diversity of potential behavioral manipulation genes and a possible major role for enterotoxins.</title>
        <authorList>
            <person name="De Bekker C."/>
            <person name="Evans H.C."/>
            <person name="Brachmann A."/>
            <person name="Hughes D.P."/>
        </authorList>
    </citation>
    <scope>NUCLEOTIDE SEQUENCE [LARGE SCALE GENOMIC DNA]</scope>
    <source>
        <strain evidence="3 4">Map16</strain>
    </source>
</reference>
<comment type="caution">
    <text evidence="3">The sequence shown here is derived from an EMBL/GenBank/DDBJ whole genome shotgun (WGS) entry which is preliminary data.</text>
</comment>
<organism evidence="3 4">
    <name type="scientific">Ophiocordyceps camponoti-rufipedis</name>
    <dbReference type="NCBI Taxonomy" id="2004952"/>
    <lineage>
        <taxon>Eukaryota</taxon>
        <taxon>Fungi</taxon>
        <taxon>Dikarya</taxon>
        <taxon>Ascomycota</taxon>
        <taxon>Pezizomycotina</taxon>
        <taxon>Sordariomycetes</taxon>
        <taxon>Hypocreomycetidae</taxon>
        <taxon>Hypocreales</taxon>
        <taxon>Ophiocordycipitaceae</taxon>
        <taxon>Ophiocordyceps</taxon>
    </lineage>
</organism>
<name>A0A2C5ZIJ8_9HYPO</name>
<gene>
    <name evidence="3" type="ORF">CDD80_4058</name>
</gene>
<dbReference type="InterPro" id="IPR001841">
    <property type="entry name" value="Znf_RING"/>
</dbReference>
<proteinExistence type="predicted"/>
<feature type="domain" description="RING-type" evidence="2">
    <location>
        <begin position="6"/>
        <end position="61"/>
    </location>
</feature>